<dbReference type="GO" id="GO:0005829">
    <property type="term" value="C:cytosol"/>
    <property type="evidence" value="ECO:0007669"/>
    <property type="project" value="UniProtKB-SubCell"/>
</dbReference>
<evidence type="ECO:0000256" key="2">
    <source>
        <dbReference type="ARBA" id="ARBA00007251"/>
    </source>
</evidence>
<evidence type="ECO:0000313" key="10">
    <source>
        <dbReference type="EMBL" id="ELP86121.1"/>
    </source>
</evidence>
<evidence type="ECO:0000256" key="5">
    <source>
        <dbReference type="ARBA" id="ARBA00022917"/>
    </source>
</evidence>
<dbReference type="PANTHER" id="PTHR45860:SF1">
    <property type="entry name" value="TRANSLATION INITIATION FACTOR EIF-2B SUBUNIT ALPHA"/>
    <property type="match status" value="1"/>
</dbReference>
<evidence type="ECO:0000256" key="4">
    <source>
        <dbReference type="ARBA" id="ARBA00022540"/>
    </source>
</evidence>
<dbReference type="EMBL" id="KB207015">
    <property type="protein sequence ID" value="ELP86121.1"/>
    <property type="molecule type" value="Genomic_DNA"/>
</dbReference>
<evidence type="ECO:0000256" key="1">
    <source>
        <dbReference type="ARBA" id="ARBA00004514"/>
    </source>
</evidence>
<evidence type="ECO:0000256" key="7">
    <source>
        <dbReference type="ARBA" id="ARBA00044236"/>
    </source>
</evidence>
<dbReference type="AlphaFoldDB" id="A0A0A1U3D1"/>
<dbReference type="SUPFAM" id="SSF100950">
    <property type="entry name" value="NagB/RpiA/CoA transferase-like"/>
    <property type="match status" value="1"/>
</dbReference>
<keyword evidence="5" id="KW-0648">Protein biosynthesis</keyword>
<dbReference type="RefSeq" id="XP_004185467.1">
    <property type="nucleotide sequence ID" value="XM_004185419.1"/>
</dbReference>
<comment type="subunit">
    <text evidence="8">Component of the translation initiation factor 2B (eIF2B) complex which is a heterodecamer of two sets of five different subunits: alpha, beta, gamma, delta and epsilon. Subunits alpha, beta and delta comprise a regulatory subcomplex and subunits epsilon and gamma comprise a catalytic subcomplex. Within the complex, the hexameric regulatory complex resides at the center, with the two heterodimeric catalytic subcomplexes bound on opposite sides.</text>
</comment>
<evidence type="ECO:0000256" key="6">
    <source>
        <dbReference type="ARBA" id="ARBA00044208"/>
    </source>
</evidence>
<dbReference type="Pfam" id="PF01008">
    <property type="entry name" value="IF-2B"/>
    <property type="match status" value="1"/>
</dbReference>
<accession>A0A0A1U3D1</accession>
<dbReference type="InterPro" id="IPR051501">
    <property type="entry name" value="eIF2B_alpha/beta/delta"/>
</dbReference>
<reference evidence="10 11" key="1">
    <citation type="submission" date="2012-10" db="EMBL/GenBank/DDBJ databases">
        <authorList>
            <person name="Zafar N."/>
            <person name="Inman J."/>
            <person name="Hall N."/>
            <person name="Lorenzi H."/>
            <person name="Caler E."/>
        </authorList>
    </citation>
    <scope>NUCLEOTIDE SEQUENCE [LARGE SCALE GENOMIC DNA]</scope>
    <source>
        <strain evidence="10 11">IP1</strain>
    </source>
</reference>
<name>A0A0A1U3D1_ENTIV</name>
<keyword evidence="11" id="KW-1185">Reference proteome</keyword>
<comment type="subcellular location">
    <subcellularLocation>
        <location evidence="1">Cytoplasm</location>
        <location evidence="1">Cytosol</location>
    </subcellularLocation>
</comment>
<dbReference type="PANTHER" id="PTHR45860">
    <property type="entry name" value="TRANSLATION INITIATION FACTOR EIF-2B SUBUNIT ALPHA"/>
    <property type="match status" value="1"/>
</dbReference>
<evidence type="ECO:0000256" key="3">
    <source>
        <dbReference type="ARBA" id="ARBA00022490"/>
    </source>
</evidence>
<dbReference type="InterPro" id="IPR042529">
    <property type="entry name" value="IF_2B-like_C"/>
</dbReference>
<dbReference type="InterPro" id="IPR037171">
    <property type="entry name" value="NagB/RpiA_transferase-like"/>
</dbReference>
<dbReference type="GeneID" id="14885176"/>
<dbReference type="GO" id="GO:0005085">
    <property type="term" value="F:guanyl-nucleotide exchange factor activity"/>
    <property type="evidence" value="ECO:0007669"/>
    <property type="project" value="TreeGrafter"/>
</dbReference>
<proteinExistence type="inferred from homology"/>
<dbReference type="GO" id="GO:0003743">
    <property type="term" value="F:translation initiation factor activity"/>
    <property type="evidence" value="ECO:0007669"/>
    <property type="project" value="UniProtKB-KW"/>
</dbReference>
<dbReference type="Gene3D" id="1.20.120.1070">
    <property type="entry name" value="Translation initiation factor eIF-2B, N-terminal domain"/>
    <property type="match status" value="1"/>
</dbReference>
<dbReference type="OrthoDB" id="10249309at2759"/>
<dbReference type="InterPro" id="IPR042528">
    <property type="entry name" value="elF-2B_alpha_N"/>
</dbReference>
<keyword evidence="3" id="KW-0963">Cytoplasm</keyword>
<protein>
    <recommendedName>
        <fullName evidence="6">Translation initiation factor eIF2B subunit alpha</fullName>
    </recommendedName>
    <alternativeName>
        <fullName evidence="7">eIF2B GDP-GTP exchange factor subunit alpha</fullName>
    </alternativeName>
</protein>
<sequence length="305" mass="34239">MSTTVTHTSETHQVVTDAVAHMKKMMDEQTLPGIALCAVGGLNYVLQHTKALARHELSQELQGTINNMQRLYPYSLTLKCSCDLYMHFINQARTVSDFSAVLSNLRRSGETIQNRLLQCRDKIVTNCSSFIRPSITILTHGMSMVVNKILVAHKNYNFKLIVTESQPYNYGKDVVNYLKSQNVKFEIELITDSAVAYKMKEVNFVLVGSQTLVKAGGSINSVGTYNIALIAKHFNVPVYVAAECFKFSDIYPIEQTDVNETLFENPTHKILYDYTPPQMISLIFSDLAVFTPSAVADELIKLYEG</sequence>
<evidence type="ECO:0000256" key="9">
    <source>
        <dbReference type="RuleBase" id="RU003814"/>
    </source>
</evidence>
<comment type="similarity">
    <text evidence="2 9">Belongs to the eIF-2B alpha/beta/delta subunits family.</text>
</comment>
<evidence type="ECO:0000313" key="11">
    <source>
        <dbReference type="Proteomes" id="UP000014680"/>
    </source>
</evidence>
<evidence type="ECO:0000256" key="8">
    <source>
        <dbReference type="ARBA" id="ARBA00046432"/>
    </source>
</evidence>
<organism evidence="10 11">
    <name type="scientific">Entamoeba invadens IP1</name>
    <dbReference type="NCBI Taxonomy" id="370355"/>
    <lineage>
        <taxon>Eukaryota</taxon>
        <taxon>Amoebozoa</taxon>
        <taxon>Evosea</taxon>
        <taxon>Archamoebae</taxon>
        <taxon>Mastigamoebida</taxon>
        <taxon>Entamoebidae</taxon>
        <taxon>Entamoeba</taxon>
    </lineage>
</organism>
<dbReference type="VEuPathDB" id="AmoebaDB:EIN_327780"/>
<dbReference type="GO" id="GO:0005851">
    <property type="term" value="C:eukaryotic translation initiation factor 2B complex"/>
    <property type="evidence" value="ECO:0007669"/>
    <property type="project" value="TreeGrafter"/>
</dbReference>
<dbReference type="OMA" id="GDWESCK"/>
<dbReference type="KEGG" id="eiv:EIN_327780"/>
<gene>
    <name evidence="10" type="ORF">EIN_327780</name>
</gene>
<keyword evidence="4 10" id="KW-0396">Initiation factor</keyword>
<dbReference type="Proteomes" id="UP000014680">
    <property type="component" value="Unassembled WGS sequence"/>
</dbReference>
<dbReference type="Gene3D" id="3.40.50.10470">
    <property type="entry name" value="Translation initiation factor eif-2b, domain 2"/>
    <property type="match status" value="1"/>
</dbReference>
<dbReference type="InterPro" id="IPR000649">
    <property type="entry name" value="IF-2B-related"/>
</dbReference>